<dbReference type="Proteomes" id="UP000037405">
    <property type="component" value="Unassembled WGS sequence"/>
</dbReference>
<keyword evidence="2" id="KW-1185">Reference proteome</keyword>
<dbReference type="RefSeq" id="WP_053426403.1">
    <property type="nucleotide sequence ID" value="NZ_JAMQJB010000004.1"/>
</dbReference>
<organism evidence="1 2">
    <name type="scientific">Rossellomorea marisflavi</name>
    <dbReference type="NCBI Taxonomy" id="189381"/>
    <lineage>
        <taxon>Bacteria</taxon>
        <taxon>Bacillati</taxon>
        <taxon>Bacillota</taxon>
        <taxon>Bacilli</taxon>
        <taxon>Bacillales</taxon>
        <taxon>Bacillaceae</taxon>
        <taxon>Rossellomorea</taxon>
    </lineage>
</organism>
<dbReference type="EMBL" id="LGUE01000001">
    <property type="protein sequence ID" value="KON91178.1"/>
    <property type="molecule type" value="Genomic_DNA"/>
</dbReference>
<reference evidence="2" key="1">
    <citation type="submission" date="2015-07" db="EMBL/GenBank/DDBJ databases">
        <title>Fjat-14235 jcm11544.</title>
        <authorList>
            <person name="Liu B."/>
            <person name="Wang J."/>
            <person name="Zhu Y."/>
            <person name="Liu G."/>
            <person name="Chen Q."/>
            <person name="Chen Z."/>
            <person name="Lan J."/>
            <person name="Che J."/>
            <person name="Ge C."/>
            <person name="Shi H."/>
            <person name="Pan Z."/>
            <person name="Liu X."/>
        </authorList>
    </citation>
    <scope>NUCLEOTIDE SEQUENCE [LARGE SCALE GENOMIC DNA]</scope>
    <source>
        <strain evidence="2">JCM 11544</strain>
    </source>
</reference>
<name>A0A0M0GN30_9BACI</name>
<gene>
    <name evidence="1" type="ORF">AF331_01150</name>
</gene>
<dbReference type="OrthoDB" id="9805337at2"/>
<comment type="caution">
    <text evidence="1">The sequence shown here is derived from an EMBL/GenBank/DDBJ whole genome shotgun (WGS) entry which is preliminary data.</text>
</comment>
<accession>A0A0M0GN30</accession>
<protein>
    <submittedName>
        <fullName evidence="1">Uncharacterized protein</fullName>
    </submittedName>
</protein>
<proteinExistence type="predicted"/>
<dbReference type="AlphaFoldDB" id="A0A0M0GN30"/>
<evidence type="ECO:0000313" key="2">
    <source>
        <dbReference type="Proteomes" id="UP000037405"/>
    </source>
</evidence>
<sequence length="86" mass="9288">MSFSQEKKEQIVAGLNHKGANKPCERCGNESFELLDGYFRQDVQNDLHNVNLGGPNVPTIATACSNCGNLSFFAVGAILPADMTNE</sequence>
<evidence type="ECO:0000313" key="1">
    <source>
        <dbReference type="EMBL" id="KON91178.1"/>
    </source>
</evidence>
<dbReference type="PATRIC" id="fig|189381.12.peg.305"/>